<comment type="caution">
    <text evidence="2">The sequence shown here is derived from an EMBL/GenBank/DDBJ whole genome shotgun (WGS) entry which is preliminary data.</text>
</comment>
<name>A0A317DU23_9PROT</name>
<feature type="compositionally biased region" description="Pro residues" evidence="1">
    <location>
        <begin position="97"/>
        <end position="107"/>
    </location>
</feature>
<keyword evidence="3" id="KW-1185">Reference proteome</keyword>
<proteinExistence type="predicted"/>
<dbReference type="AlphaFoldDB" id="A0A317DU23"/>
<evidence type="ECO:0000313" key="3">
    <source>
        <dbReference type="Proteomes" id="UP000245461"/>
    </source>
</evidence>
<evidence type="ECO:0000256" key="1">
    <source>
        <dbReference type="SAM" id="MobiDB-lite"/>
    </source>
</evidence>
<dbReference type="Proteomes" id="UP000245461">
    <property type="component" value="Unassembled WGS sequence"/>
</dbReference>
<feature type="compositionally biased region" description="Low complexity" evidence="1">
    <location>
        <begin position="108"/>
        <end position="117"/>
    </location>
</feature>
<accession>A0A317DU23</accession>
<organism evidence="2 3">
    <name type="scientific">Zavarzinia aquatilis</name>
    <dbReference type="NCBI Taxonomy" id="2211142"/>
    <lineage>
        <taxon>Bacteria</taxon>
        <taxon>Pseudomonadati</taxon>
        <taxon>Pseudomonadota</taxon>
        <taxon>Alphaproteobacteria</taxon>
        <taxon>Rhodospirillales</taxon>
        <taxon>Zavarziniaceae</taxon>
        <taxon>Zavarzinia</taxon>
    </lineage>
</organism>
<protein>
    <submittedName>
        <fullName evidence="2">Uncharacterized protein</fullName>
    </submittedName>
</protein>
<gene>
    <name evidence="2" type="ORF">DKG74_19745</name>
</gene>
<dbReference type="EMBL" id="QGLE01000016">
    <property type="protein sequence ID" value="PWR18188.1"/>
    <property type="molecule type" value="Genomic_DNA"/>
</dbReference>
<feature type="region of interest" description="Disordered" evidence="1">
    <location>
        <begin position="96"/>
        <end position="117"/>
    </location>
</feature>
<evidence type="ECO:0000313" key="2">
    <source>
        <dbReference type="EMBL" id="PWR18188.1"/>
    </source>
</evidence>
<dbReference type="SUPFAM" id="SSF110296">
    <property type="entry name" value="Oligoxyloglucan reducing end-specific cellobiohydrolase"/>
    <property type="match status" value="1"/>
</dbReference>
<reference evidence="2 3" key="1">
    <citation type="submission" date="2018-05" db="EMBL/GenBank/DDBJ databases">
        <title>Zavarzinia sp. HR-AS.</title>
        <authorList>
            <person name="Lee Y."/>
            <person name="Jeon C.O."/>
        </authorList>
    </citation>
    <scope>NUCLEOTIDE SEQUENCE [LARGE SCALE GENOMIC DNA]</scope>
    <source>
        <strain evidence="2 3">HR-AS</strain>
    </source>
</reference>
<sequence length="173" mass="18377">MPAAAFAADPGDPAPCRRLIKEKWEMSRPLDLEGCLDRLAGSPSPYDPNGYKLALWGDVLLATDGTALYQSADAGLSWSVARQPADVTRAALTFAPSDPPPLAPETPAPAEAASGTTADAASAARYRMWLALARRCEPALPDEGASLRDLQFKASECERRLRLPPGNVSTSQN</sequence>